<dbReference type="InterPro" id="IPR003423">
    <property type="entry name" value="OMP_efflux"/>
</dbReference>
<gene>
    <name evidence="2" type="ORF">HX018_16420</name>
</gene>
<evidence type="ECO:0000256" key="1">
    <source>
        <dbReference type="ARBA" id="ARBA00007613"/>
    </source>
</evidence>
<reference evidence="2" key="1">
    <citation type="submission" date="2020-06" db="EMBL/GenBank/DDBJ databases">
        <authorList>
            <person name="Dong N."/>
        </authorList>
    </citation>
    <scope>NUCLEOTIDE SEQUENCE</scope>
    <source>
        <strain evidence="2">R1692</strain>
    </source>
</reference>
<dbReference type="RefSeq" id="WP_149526168.1">
    <property type="nucleotide sequence ID" value="NZ_CP030848.1"/>
</dbReference>
<dbReference type="SUPFAM" id="SSF56954">
    <property type="entry name" value="Outer membrane efflux proteins (OEP)"/>
    <property type="match status" value="1"/>
</dbReference>
<name>A0ABT7NRE5_9SPHI</name>
<dbReference type="PROSITE" id="PS51257">
    <property type="entry name" value="PROKAR_LIPOPROTEIN"/>
    <property type="match status" value="1"/>
</dbReference>
<reference evidence="2" key="2">
    <citation type="journal article" date="2022" name="Sci. Total Environ.">
        <title>Prevalence, transmission, and molecular epidemiology of tet(X)-positive bacteria among humans, animals, and environmental niches in China: An epidemiological, and genomic-based study.</title>
        <authorList>
            <person name="Dong N."/>
            <person name="Zeng Y."/>
            <person name="Cai C."/>
            <person name="Sun C."/>
            <person name="Lu J."/>
            <person name="Liu C."/>
            <person name="Zhou H."/>
            <person name="Sun Q."/>
            <person name="Shu L."/>
            <person name="Wang H."/>
            <person name="Wang Y."/>
            <person name="Wang S."/>
            <person name="Wu C."/>
            <person name="Chan E.W."/>
            <person name="Chen G."/>
            <person name="Shen Z."/>
            <person name="Chen S."/>
            <person name="Zhang R."/>
        </authorList>
    </citation>
    <scope>NUCLEOTIDE SEQUENCE</scope>
    <source>
        <strain evidence="2">R1692</strain>
    </source>
</reference>
<protein>
    <submittedName>
        <fullName evidence="2">TolC family protein</fullName>
    </submittedName>
</protein>
<keyword evidence="3" id="KW-1185">Reference proteome</keyword>
<dbReference type="Proteomes" id="UP001170954">
    <property type="component" value="Unassembled WGS sequence"/>
</dbReference>
<dbReference type="EMBL" id="JACAGK010000058">
    <property type="protein sequence ID" value="MDM1049825.1"/>
    <property type="molecule type" value="Genomic_DNA"/>
</dbReference>
<comment type="caution">
    <text evidence="2">The sequence shown here is derived from an EMBL/GenBank/DDBJ whole genome shotgun (WGS) entry which is preliminary data.</text>
</comment>
<comment type="similarity">
    <text evidence="1">Belongs to the outer membrane factor (OMF) (TC 1.B.17) family.</text>
</comment>
<sequence>MWQKAFLSFISILYSLTSCFSQELTLDDLEKSFVLNNQSLFIEKFNISKAEAHRMQAKVWNNPSFELSEVNLWTNQTVDQGIKQQYAIELQQLIETAGKRKSRIQVKAFEKKDAEYAYLELLFQLKSELHKAFYTARALYQQEEVNKQIEALYRRQTEKFKKHVDAQHISKADYLRIQAALLSLQRENLLLHHQQLEIVHQIAVLTQMPQLTFDSLNLQATSESNMEHNYLSGIDQKLANNIQLLRKANNIEIARANWSLEHANRIPNLQLIINNDRGGNIMRNFVGVGLSFDIPLFDRNKQHIKAARLELNQQEAHAKQVDFELRAELSKLINQISETEKTLLLWSENLKEDQSAILEIYQRNLMAGQISLIQFIDYIESFKDARTAYIELHETYQHQLADLKLLIGPETPIYEN</sequence>
<dbReference type="PANTHER" id="PTHR30203:SF23">
    <property type="entry name" value="OUTER MEMBRANE EFFLUX PROTEIN"/>
    <property type="match status" value="1"/>
</dbReference>
<accession>A0ABT7NRE5</accession>
<proteinExistence type="inferred from homology"/>
<evidence type="ECO:0000313" key="2">
    <source>
        <dbReference type="EMBL" id="MDM1049825.1"/>
    </source>
</evidence>
<dbReference type="Pfam" id="PF02321">
    <property type="entry name" value="OEP"/>
    <property type="match status" value="1"/>
</dbReference>
<evidence type="ECO:0000313" key="3">
    <source>
        <dbReference type="Proteomes" id="UP001170954"/>
    </source>
</evidence>
<dbReference type="PANTHER" id="PTHR30203">
    <property type="entry name" value="OUTER MEMBRANE CATION EFFLUX PROTEIN"/>
    <property type="match status" value="1"/>
</dbReference>
<organism evidence="2 3">
    <name type="scientific">Sphingobacterium hotanense</name>
    <dbReference type="NCBI Taxonomy" id="649196"/>
    <lineage>
        <taxon>Bacteria</taxon>
        <taxon>Pseudomonadati</taxon>
        <taxon>Bacteroidota</taxon>
        <taxon>Sphingobacteriia</taxon>
        <taxon>Sphingobacteriales</taxon>
        <taxon>Sphingobacteriaceae</taxon>
        <taxon>Sphingobacterium</taxon>
    </lineage>
</organism>
<dbReference type="InterPro" id="IPR010131">
    <property type="entry name" value="MdtP/NodT-like"/>
</dbReference>
<dbReference type="Gene3D" id="1.20.1600.10">
    <property type="entry name" value="Outer membrane efflux proteins (OEP)"/>
    <property type="match status" value="1"/>
</dbReference>